<dbReference type="AlphaFoldDB" id="A0A318QIB4"/>
<organism evidence="1 2">
    <name type="scientific">Komagataeibacter sucrofermentans</name>
    <dbReference type="NCBI Taxonomy" id="1053551"/>
    <lineage>
        <taxon>Bacteria</taxon>
        <taxon>Pseudomonadati</taxon>
        <taxon>Pseudomonadota</taxon>
        <taxon>Alphaproteobacteria</taxon>
        <taxon>Acetobacterales</taxon>
        <taxon>Acetobacteraceae</taxon>
        <taxon>Komagataeibacter</taxon>
    </lineage>
</organism>
<reference evidence="1 2" key="1">
    <citation type="submission" date="2017-07" db="EMBL/GenBank/DDBJ databases">
        <title>A draft genome sequence of Komagataeibacter sucrofermentans LMG 18788.</title>
        <authorList>
            <person name="Skraban J."/>
            <person name="Cleenwerck I."/>
            <person name="Vandamme P."/>
            <person name="Trcek J."/>
        </authorList>
    </citation>
    <scope>NUCLEOTIDE SEQUENCE [LARGE SCALE GENOMIC DNA]</scope>
    <source>
        <strain evidence="1 2">LMG 18788</strain>
    </source>
</reference>
<dbReference type="EMBL" id="NKUA01000007">
    <property type="protein sequence ID" value="PYD79427.1"/>
    <property type="molecule type" value="Genomic_DNA"/>
</dbReference>
<sequence>MLSLNKMATRYHKNMIQNDMHQTYRRHMPPLIFPLIQGELCMIKKAVFLALTIPSAALVSYPTISNAHRLTGPVSLFDQH</sequence>
<keyword evidence="2" id="KW-1185">Reference proteome</keyword>
<name>A0A318QIB4_9PROT</name>
<evidence type="ECO:0000313" key="2">
    <source>
        <dbReference type="Proteomes" id="UP000247814"/>
    </source>
</evidence>
<evidence type="ECO:0000313" key="1">
    <source>
        <dbReference type="EMBL" id="PYD79427.1"/>
    </source>
</evidence>
<proteinExistence type="predicted"/>
<accession>A0A318QIB4</accession>
<comment type="caution">
    <text evidence="1">The sequence shown here is derived from an EMBL/GenBank/DDBJ whole genome shotgun (WGS) entry which is preliminary data.</text>
</comment>
<dbReference type="Proteomes" id="UP000247814">
    <property type="component" value="Unassembled WGS sequence"/>
</dbReference>
<gene>
    <name evidence="1" type="ORF">CFR77_06705</name>
</gene>
<protein>
    <submittedName>
        <fullName evidence="1">Uncharacterized protein</fullName>
    </submittedName>
</protein>